<name>A0A2I0JHL2_PUNGR</name>
<dbReference type="Proteomes" id="UP000233551">
    <property type="component" value="Unassembled WGS sequence"/>
</dbReference>
<feature type="region of interest" description="Disordered" evidence="1">
    <location>
        <begin position="1"/>
        <end position="28"/>
    </location>
</feature>
<gene>
    <name evidence="2" type="ORF">CRG98_024183</name>
</gene>
<accession>A0A2I0JHL2</accession>
<organism evidence="2 3">
    <name type="scientific">Punica granatum</name>
    <name type="common">Pomegranate</name>
    <dbReference type="NCBI Taxonomy" id="22663"/>
    <lineage>
        <taxon>Eukaryota</taxon>
        <taxon>Viridiplantae</taxon>
        <taxon>Streptophyta</taxon>
        <taxon>Embryophyta</taxon>
        <taxon>Tracheophyta</taxon>
        <taxon>Spermatophyta</taxon>
        <taxon>Magnoliopsida</taxon>
        <taxon>eudicotyledons</taxon>
        <taxon>Gunneridae</taxon>
        <taxon>Pentapetalae</taxon>
        <taxon>rosids</taxon>
        <taxon>malvids</taxon>
        <taxon>Myrtales</taxon>
        <taxon>Lythraceae</taxon>
        <taxon>Punica</taxon>
    </lineage>
</organism>
<evidence type="ECO:0000313" key="3">
    <source>
        <dbReference type="Proteomes" id="UP000233551"/>
    </source>
</evidence>
<keyword evidence="3" id="KW-1185">Reference proteome</keyword>
<evidence type="ECO:0000313" key="2">
    <source>
        <dbReference type="EMBL" id="PKI55410.1"/>
    </source>
</evidence>
<comment type="caution">
    <text evidence="2">The sequence shown here is derived from an EMBL/GenBank/DDBJ whole genome shotgun (WGS) entry which is preliminary data.</text>
</comment>
<evidence type="ECO:0000256" key="1">
    <source>
        <dbReference type="SAM" id="MobiDB-lite"/>
    </source>
</evidence>
<protein>
    <submittedName>
        <fullName evidence="2">Uncharacterized protein</fullName>
    </submittedName>
</protein>
<dbReference type="AlphaFoldDB" id="A0A2I0JHL2"/>
<reference evidence="2 3" key="1">
    <citation type="submission" date="2017-11" db="EMBL/GenBank/DDBJ databases">
        <title>De-novo sequencing of pomegranate (Punica granatum L.) genome.</title>
        <authorList>
            <person name="Akparov Z."/>
            <person name="Amiraslanov A."/>
            <person name="Hajiyeva S."/>
            <person name="Abbasov M."/>
            <person name="Kaur K."/>
            <person name="Hamwieh A."/>
            <person name="Solovyev V."/>
            <person name="Salamov A."/>
            <person name="Braich B."/>
            <person name="Kosarev P."/>
            <person name="Mahmoud A."/>
            <person name="Hajiyev E."/>
            <person name="Babayeva S."/>
            <person name="Izzatullayeva V."/>
            <person name="Mammadov A."/>
            <person name="Mammadov A."/>
            <person name="Sharifova S."/>
            <person name="Ojaghi J."/>
            <person name="Eynullazada K."/>
            <person name="Bayramov B."/>
            <person name="Abdulazimova A."/>
            <person name="Shahmuradov I."/>
        </authorList>
    </citation>
    <scope>NUCLEOTIDE SEQUENCE [LARGE SCALE GENOMIC DNA]</scope>
    <source>
        <strain evidence="3">cv. AG2017</strain>
        <tissue evidence="2">Leaf</tissue>
    </source>
</reference>
<sequence>MADEGESGDGWTPDDHGASGAPRSAPRELPRCQVVRGPRHHAVPTCLYVVEGPHGLSHKGFYITTASYRLEDDVGKCPVHESRGAREYEDLKDKNEKFVAGVALELVEGYFDANALEVGELARYRVEVVGRYDVLSSREPIDESRVFFDGRGHSVPRKLNTACWGSQNLMTVLMSSQSMGQSTSSDMSPMILRMKAW</sequence>
<dbReference type="EMBL" id="PGOL01001703">
    <property type="protein sequence ID" value="PKI55410.1"/>
    <property type="molecule type" value="Genomic_DNA"/>
</dbReference>
<proteinExistence type="predicted"/>